<reference evidence="1 2" key="1">
    <citation type="submission" date="2021-06" db="EMBL/GenBank/DDBJ databases">
        <title>A haploid diamondback moth (Plutella xylostella L.) genome assembly resolves 31 chromosomes and identifies a diamide resistance mutation.</title>
        <authorList>
            <person name="Ward C.M."/>
            <person name="Perry K.D."/>
            <person name="Baker G."/>
            <person name="Powis K."/>
            <person name="Heckel D.G."/>
            <person name="Baxter S.W."/>
        </authorList>
    </citation>
    <scope>NUCLEOTIDE SEQUENCE [LARGE SCALE GENOMIC DNA]</scope>
    <source>
        <strain evidence="1 2">LV</strain>
        <tissue evidence="1">Single pupa</tissue>
    </source>
</reference>
<proteinExistence type="predicted"/>
<evidence type="ECO:0000313" key="1">
    <source>
        <dbReference type="EMBL" id="KAG7308326.1"/>
    </source>
</evidence>
<accession>A0ABQ7QTE4</accession>
<name>A0ABQ7QTE4_PLUXY</name>
<dbReference type="EMBL" id="JAHIBW010000008">
    <property type="protein sequence ID" value="KAG7308326.1"/>
    <property type="molecule type" value="Genomic_DNA"/>
</dbReference>
<dbReference type="Proteomes" id="UP000823941">
    <property type="component" value="Chromosome 8"/>
</dbReference>
<comment type="caution">
    <text evidence="1">The sequence shown here is derived from an EMBL/GenBank/DDBJ whole genome shotgun (WGS) entry which is preliminary data.</text>
</comment>
<keyword evidence="2" id="KW-1185">Reference proteome</keyword>
<protein>
    <submittedName>
        <fullName evidence="1">Uncharacterized protein</fullName>
    </submittedName>
</protein>
<gene>
    <name evidence="1" type="ORF">JYU34_005521</name>
</gene>
<evidence type="ECO:0000313" key="2">
    <source>
        <dbReference type="Proteomes" id="UP000823941"/>
    </source>
</evidence>
<organism evidence="1 2">
    <name type="scientific">Plutella xylostella</name>
    <name type="common">Diamondback moth</name>
    <name type="synonym">Plutella maculipennis</name>
    <dbReference type="NCBI Taxonomy" id="51655"/>
    <lineage>
        <taxon>Eukaryota</taxon>
        <taxon>Metazoa</taxon>
        <taxon>Ecdysozoa</taxon>
        <taxon>Arthropoda</taxon>
        <taxon>Hexapoda</taxon>
        <taxon>Insecta</taxon>
        <taxon>Pterygota</taxon>
        <taxon>Neoptera</taxon>
        <taxon>Endopterygota</taxon>
        <taxon>Lepidoptera</taxon>
        <taxon>Glossata</taxon>
        <taxon>Ditrysia</taxon>
        <taxon>Yponomeutoidea</taxon>
        <taxon>Plutellidae</taxon>
        <taxon>Plutella</taxon>
    </lineage>
</organism>
<sequence>MFTPTHCRVEGTPLGHRNTLGEGIRNGFTTNWDPSEQLASDVINEKRQQKSSHVTSATFKHKLYYRKKPGSKDVSHGMFMFHRCIR</sequence>